<reference evidence="1" key="1">
    <citation type="submission" date="2023-01" db="EMBL/GenBank/DDBJ databases">
        <title>Biogeochemical cycle of methane in antarctic sediments.</title>
        <authorList>
            <person name="Roldan D.M."/>
            <person name="Menes R.J."/>
        </authorList>
    </citation>
    <scope>NUCLEOTIDE SEQUENCE [LARGE SCALE GENOMIC DNA]</scope>
    <source>
        <strain evidence="1">K-2018 MAG008</strain>
    </source>
</reference>
<keyword evidence="2" id="KW-1185">Reference proteome</keyword>
<accession>A0AA43THL6</accession>
<evidence type="ECO:0000313" key="1">
    <source>
        <dbReference type="EMBL" id="MDI1230484.1"/>
    </source>
</evidence>
<evidence type="ECO:0000313" key="2">
    <source>
        <dbReference type="Proteomes" id="UP001160519"/>
    </source>
</evidence>
<comment type="caution">
    <text evidence="1">The sequence shown here is derived from an EMBL/GenBank/DDBJ whole genome shotgun (WGS) entry which is preliminary data.</text>
</comment>
<gene>
    <name evidence="1" type="ORF">PSU93_04965</name>
</gene>
<proteinExistence type="predicted"/>
<dbReference type="Proteomes" id="UP001160519">
    <property type="component" value="Unassembled WGS sequence"/>
</dbReference>
<dbReference type="EMBL" id="JAQSDF010000009">
    <property type="protein sequence ID" value="MDI1230484.1"/>
    <property type="molecule type" value="Genomic_DNA"/>
</dbReference>
<name>A0AA43THL6_9GAMM</name>
<dbReference type="AlphaFoldDB" id="A0AA43THL6"/>
<sequence length="109" mass="12342">MFFKLLKKAGHNLESWQQETGLAIAKRLLVVCMACVVVWEIAAAKSEKAKTLRTFLIKLSGRQMEWGKSFTNPALLAGLWVFLSMQEVLDCYSPEELATLQETAQDFLM</sequence>
<protein>
    <submittedName>
        <fullName evidence="1">Uncharacterized protein</fullName>
    </submittedName>
</protein>
<organism evidence="1 2">
    <name type="scientific">Candidatus Methylobacter titanis</name>
    <dbReference type="NCBI Taxonomy" id="3053457"/>
    <lineage>
        <taxon>Bacteria</taxon>
        <taxon>Pseudomonadati</taxon>
        <taxon>Pseudomonadota</taxon>
        <taxon>Gammaproteobacteria</taxon>
        <taxon>Methylococcales</taxon>
        <taxon>Methylococcaceae</taxon>
        <taxon>Methylobacter</taxon>
    </lineage>
</organism>